<dbReference type="PANTHER" id="PTHR47926:SF465">
    <property type="entry name" value="PENTATRICOPEPTIDE REPEAT (PPR-LIKE) SUPERFAMILY PROTEIN"/>
    <property type="match status" value="1"/>
</dbReference>
<feature type="repeat" description="PPR" evidence="2">
    <location>
        <begin position="172"/>
        <end position="206"/>
    </location>
</feature>
<dbReference type="InterPro" id="IPR046848">
    <property type="entry name" value="E_motif"/>
</dbReference>
<name>U5D3N0_AMBTC</name>
<dbReference type="AlphaFoldDB" id="U5D3N0"/>
<dbReference type="EMBL" id="KI392405">
    <property type="protein sequence ID" value="ERN16855.1"/>
    <property type="molecule type" value="Genomic_DNA"/>
</dbReference>
<proteinExistence type="predicted"/>
<keyword evidence="1" id="KW-0677">Repeat</keyword>
<dbReference type="InterPro" id="IPR002885">
    <property type="entry name" value="PPR_rpt"/>
</dbReference>
<feature type="repeat" description="PPR" evidence="2">
    <location>
        <begin position="40"/>
        <end position="74"/>
    </location>
</feature>
<feature type="repeat" description="PPR" evidence="2">
    <location>
        <begin position="9"/>
        <end position="39"/>
    </location>
</feature>
<dbReference type="GO" id="GO:0009451">
    <property type="term" value="P:RNA modification"/>
    <property type="evidence" value="ECO:0000318"/>
    <property type="project" value="GO_Central"/>
</dbReference>
<feature type="repeat" description="PPR" evidence="2">
    <location>
        <begin position="301"/>
        <end position="335"/>
    </location>
</feature>
<dbReference type="OMA" id="HMELAHE"/>
<dbReference type="Proteomes" id="UP000017836">
    <property type="component" value="Unassembled WGS sequence"/>
</dbReference>
<dbReference type="InterPro" id="IPR046960">
    <property type="entry name" value="PPR_At4g14850-like_plant"/>
</dbReference>
<reference evidence="4" key="1">
    <citation type="journal article" date="2013" name="Science">
        <title>The Amborella genome and the evolution of flowering plants.</title>
        <authorList>
            <consortium name="Amborella Genome Project"/>
        </authorList>
    </citation>
    <scope>NUCLEOTIDE SEQUENCE [LARGE SCALE GENOMIC DNA]</scope>
</reference>
<accession>U5D3N0</accession>
<dbReference type="PROSITE" id="PS51375">
    <property type="entry name" value="PPR"/>
    <property type="match status" value="5"/>
</dbReference>
<sequence>MFGTISRADMLSLTTMISTLVREGNVSEARRVFDQMPQRDVVSWNAMLTGYAQLGHAHEAISLFTHMRAWGPKGDGFSFTAIISACADLGSLNYGKKLHGLVVSFGFQSSLPVCNSLIYMYGKCHEPSSSFDVFNGMGVRNELSWCSVLCSYVKSSLLQIAHKIFVDMPNRGTFAWNVMISGYARVGEFNTCLRLFKEMEMVGGSPDFVTIVSLVSGCVDTLTGHAIHAHAIKSGLDLEVEVRNSILSFYAKLGSLDEAMNLFSLINVRTQVSWNAIITAHMRHASVQEALALFECAPTRNTISWTIMIAGCARNEHSGQALSLFVRMHDSGIQLDHFTLGAALHACSNLALLRKGKLIHGCVIHLGFHSYTYTGNALLNMYAKCGDIKGSHKVFEAIFCKDEVSWNAMIFGFGHHGLAQEAFMVFGEMLRGGWKPDKVTFIGLLTACSHTGLVEQGKKYYELMSANFGIEPQQEHAACMIDMLGRHGSIEEAKAFAQPRMEREAYNTCEALLGACAKHVDIGLGERVAKELISIEPGYDMGYVLLANMYCESGNWEGGEKLRHVMRERGLRKVPGCSWIEVKAQVEVFMAGDFSHPQIEEIYRTVDLLVIQMRNARIWASHVSQEHL</sequence>
<evidence type="ECO:0000313" key="3">
    <source>
        <dbReference type="EMBL" id="ERN16855.1"/>
    </source>
</evidence>
<gene>
    <name evidence="3" type="ORF">AMTR_s00057p00137550</name>
</gene>
<dbReference type="InterPro" id="IPR011990">
    <property type="entry name" value="TPR-like_helical_dom_sf"/>
</dbReference>
<evidence type="ECO:0000313" key="4">
    <source>
        <dbReference type="Proteomes" id="UP000017836"/>
    </source>
</evidence>
<dbReference type="Pfam" id="PF01535">
    <property type="entry name" value="PPR"/>
    <property type="match status" value="4"/>
</dbReference>
<dbReference type="HOGENOM" id="CLU_002706_37_2_1"/>
<evidence type="ECO:0008006" key="5">
    <source>
        <dbReference type="Google" id="ProtNLM"/>
    </source>
</evidence>
<dbReference type="PANTHER" id="PTHR47926">
    <property type="entry name" value="PENTATRICOPEPTIDE REPEAT-CONTAINING PROTEIN"/>
    <property type="match status" value="1"/>
</dbReference>
<dbReference type="Gramene" id="ERN16855">
    <property type="protein sequence ID" value="ERN16855"/>
    <property type="gene ID" value="AMTR_s00057p00137550"/>
</dbReference>
<keyword evidence="4" id="KW-1185">Reference proteome</keyword>
<protein>
    <recommendedName>
        <fullName evidence="5">DYW domain-containing protein</fullName>
    </recommendedName>
</protein>
<organism evidence="3 4">
    <name type="scientific">Amborella trichopoda</name>
    <dbReference type="NCBI Taxonomy" id="13333"/>
    <lineage>
        <taxon>Eukaryota</taxon>
        <taxon>Viridiplantae</taxon>
        <taxon>Streptophyta</taxon>
        <taxon>Embryophyta</taxon>
        <taxon>Tracheophyta</taxon>
        <taxon>Spermatophyta</taxon>
        <taxon>Magnoliopsida</taxon>
        <taxon>Amborellales</taxon>
        <taxon>Amborellaceae</taxon>
        <taxon>Amborella</taxon>
    </lineage>
</organism>
<evidence type="ECO:0000256" key="2">
    <source>
        <dbReference type="PROSITE-ProRule" id="PRU00708"/>
    </source>
</evidence>
<feature type="repeat" description="PPR" evidence="2">
    <location>
        <begin position="402"/>
        <end position="436"/>
    </location>
</feature>
<dbReference type="Pfam" id="PF13041">
    <property type="entry name" value="PPR_2"/>
    <property type="match status" value="4"/>
</dbReference>
<evidence type="ECO:0000256" key="1">
    <source>
        <dbReference type="ARBA" id="ARBA00022737"/>
    </source>
</evidence>
<dbReference type="FunFam" id="1.25.40.10:FF:001093">
    <property type="entry name" value="Pentatricopeptide repeat-containing protein At2g34400"/>
    <property type="match status" value="1"/>
</dbReference>
<dbReference type="NCBIfam" id="TIGR00756">
    <property type="entry name" value="PPR"/>
    <property type="match status" value="5"/>
</dbReference>
<dbReference type="Pfam" id="PF20431">
    <property type="entry name" value="E_motif"/>
    <property type="match status" value="1"/>
</dbReference>
<dbReference type="Gene3D" id="1.25.40.10">
    <property type="entry name" value="Tetratricopeptide repeat domain"/>
    <property type="match status" value="5"/>
</dbReference>
<dbReference type="eggNOG" id="KOG4197">
    <property type="taxonomic scope" value="Eukaryota"/>
</dbReference>
<dbReference type="GO" id="GO:0003723">
    <property type="term" value="F:RNA binding"/>
    <property type="evidence" value="ECO:0000318"/>
    <property type="project" value="GO_Central"/>
</dbReference>